<dbReference type="FunFam" id="3.30.50.10:FF:000025">
    <property type="entry name" value="GATA transcription factor"/>
    <property type="match status" value="2"/>
</dbReference>
<dbReference type="PROSITE" id="PS50114">
    <property type="entry name" value="GATA_ZN_FINGER_2"/>
    <property type="match status" value="2"/>
</dbReference>
<dbReference type="PANTHER" id="PTHR13052">
    <property type="entry name" value="NFRKB-RELATED"/>
    <property type="match status" value="1"/>
</dbReference>
<gene>
    <name evidence="15" type="ORF">RHSIM_Rhsim01G0216000</name>
</gene>
<keyword evidence="9" id="KW-0804">Transcription</keyword>
<dbReference type="Pfam" id="PF25793">
    <property type="entry name" value="WHD_2nd_NFRKB"/>
    <property type="match status" value="1"/>
</dbReference>
<evidence type="ECO:0000256" key="12">
    <source>
        <dbReference type="PROSITE-ProRule" id="PRU00094"/>
    </source>
</evidence>
<evidence type="ECO:0000256" key="1">
    <source>
        <dbReference type="ARBA" id="ARBA00004123"/>
    </source>
</evidence>
<protein>
    <recommendedName>
        <fullName evidence="14">GATA-type domain-containing protein</fullName>
    </recommendedName>
</protein>
<evidence type="ECO:0000256" key="2">
    <source>
        <dbReference type="ARBA" id="ARBA00005694"/>
    </source>
</evidence>
<feature type="region of interest" description="Disordered" evidence="13">
    <location>
        <begin position="957"/>
        <end position="1033"/>
    </location>
</feature>
<keyword evidence="16" id="KW-1185">Reference proteome</keyword>
<feature type="compositionally biased region" description="Basic and acidic residues" evidence="13">
    <location>
        <begin position="1013"/>
        <end position="1033"/>
    </location>
</feature>
<dbReference type="GO" id="GO:0006355">
    <property type="term" value="P:regulation of DNA-templated transcription"/>
    <property type="evidence" value="ECO:0007669"/>
    <property type="project" value="InterPro"/>
</dbReference>
<organism evidence="15 16">
    <name type="scientific">Rhododendron simsii</name>
    <name type="common">Sims's rhododendron</name>
    <dbReference type="NCBI Taxonomy" id="118357"/>
    <lineage>
        <taxon>Eukaryota</taxon>
        <taxon>Viridiplantae</taxon>
        <taxon>Streptophyta</taxon>
        <taxon>Embryophyta</taxon>
        <taxon>Tracheophyta</taxon>
        <taxon>Spermatophyta</taxon>
        <taxon>Magnoliopsida</taxon>
        <taxon>eudicotyledons</taxon>
        <taxon>Gunneridae</taxon>
        <taxon>Pentapetalae</taxon>
        <taxon>asterids</taxon>
        <taxon>Ericales</taxon>
        <taxon>Ericaceae</taxon>
        <taxon>Ericoideae</taxon>
        <taxon>Rhodoreae</taxon>
        <taxon>Rhododendron</taxon>
    </lineage>
</organism>
<dbReference type="Gene3D" id="3.30.50.10">
    <property type="entry name" value="Erythroid Transcription Factor GATA-1, subunit A"/>
    <property type="match status" value="2"/>
</dbReference>
<comment type="subcellular location">
    <subcellularLocation>
        <location evidence="1">Nucleus</location>
    </subcellularLocation>
</comment>
<keyword evidence="4 12" id="KW-0863">Zinc-finger</keyword>
<evidence type="ECO:0000313" key="15">
    <source>
        <dbReference type="EMBL" id="KAF7152696.1"/>
    </source>
</evidence>
<evidence type="ECO:0000256" key="8">
    <source>
        <dbReference type="ARBA" id="ARBA00023159"/>
    </source>
</evidence>
<evidence type="ECO:0000256" key="11">
    <source>
        <dbReference type="ARBA" id="ARBA00055020"/>
    </source>
</evidence>
<evidence type="ECO:0000259" key="14">
    <source>
        <dbReference type="PROSITE" id="PS50114"/>
    </source>
</evidence>
<keyword evidence="3" id="KW-0479">Metal-binding</keyword>
<evidence type="ECO:0000256" key="6">
    <source>
        <dbReference type="ARBA" id="ARBA00023015"/>
    </source>
</evidence>
<evidence type="ECO:0000256" key="5">
    <source>
        <dbReference type="ARBA" id="ARBA00022833"/>
    </source>
</evidence>
<sequence length="1033" mass="114012">MSGYGILDGTNNAVSSDLFMRNVDYFDFPMESLEGDDLNGGYWDAKLQSLAPILSEVLAGSPLPSGGYTGSAASVMAPSLSGPSQEPVLKCVPNSVEEDARAGISHQNNYSDGPVSVHGSLSSCSSEKRLPTSSELFSCSKRSQFSTIYTHRSAAPKELSPSSGFSESNPPKIRTNPVRKLKKKKKCAQLSGATKIEQRSVGSKRCSHCEVSETPQWRDGPMGRKSLCNACGVRYSSGRLFSEYRPAASPTFVPSLHSNFHKEVIEMREKVQDFVPSPSEAFVGSSLASGGNAAEVVGEESSEVKPKPKAVKAVSRSSSSPHNNYSIGVDSGVLQTPSPVSAHQSSSSSCSSEKPMSSTSRMVTRSMRSRLSTTNPHHFEELSRSKGFSESNLTNTDKNPVKRKLNLPLKLPQKSGVAKTTKCSHCETRKTPQWRHGPMGKNTLCNACGVRYLQGRLVPEYRPADSPSFVPSLHSSSHKVVVEMRKRTIQEEAETEPPTSPLPESGASEQHYVATNLHRFEELSRSKGFSESNVTNKRGKRKSEDGLDAFELGTSKTPVAEMGAAIVEIEPVPQKKPFFLITPTFHTGFSFSIIHLLSAVRTAMITLLPEDLLDAGKHLDKNDGGEKVGEDEPRNQEATNGLHSQVNLEINKSENFVQLNVPSLTVQEIVNRVRSNPGDPFILEAQEPLLDLVRGVLKMFSSKSSPLGAKGWKPLVFYEKSTKSWSWIGPVSHSSSDHEVDEEVTAPESWGLPHKMLVKLVDAFANWLKSGQETLQQIGSLPCPPLSLMQFNLDEKQRFRDLRAQKSLTTIIPSSEEVRGYFREEEVLRYSIPDRAFSYTTIDGRKSIVAPLRRCGGKPTSKPRHHFLLKRDRPPQVTIRCLVRDATARLPGSVGTRADVCTLLRDSQYIVEEVSDAQVNQVVSKALDRLHYERDPCVQFDGARKLWVYLHREREEEDFEDDGTSSTKKWKRPKKEATEPLEQGAVTVDYQGSGEQPGVELSSDLDAEPSCGDENKRMELTDYDGEHFTEDYV</sequence>
<name>A0A834HRG0_RHOSS</name>
<dbReference type="EMBL" id="WJXA01000001">
    <property type="protein sequence ID" value="KAF7152696.1"/>
    <property type="molecule type" value="Genomic_DNA"/>
</dbReference>
<keyword evidence="10" id="KW-0539">Nucleus</keyword>
<dbReference type="GO" id="GO:0008270">
    <property type="term" value="F:zinc ion binding"/>
    <property type="evidence" value="ECO:0007669"/>
    <property type="project" value="UniProtKB-KW"/>
</dbReference>
<feature type="region of interest" description="Disordered" evidence="13">
    <location>
        <begin position="297"/>
        <end position="400"/>
    </location>
</feature>
<evidence type="ECO:0000256" key="13">
    <source>
        <dbReference type="SAM" id="MobiDB-lite"/>
    </source>
</evidence>
<dbReference type="Proteomes" id="UP000626092">
    <property type="component" value="Unassembled WGS sequence"/>
</dbReference>
<reference evidence="15" key="1">
    <citation type="submission" date="2019-11" db="EMBL/GenBank/DDBJ databases">
        <authorList>
            <person name="Liu Y."/>
            <person name="Hou J."/>
            <person name="Li T.-Q."/>
            <person name="Guan C.-H."/>
            <person name="Wu X."/>
            <person name="Wu H.-Z."/>
            <person name="Ling F."/>
            <person name="Zhang R."/>
            <person name="Shi X.-G."/>
            <person name="Ren J.-P."/>
            <person name="Chen E.-F."/>
            <person name="Sun J.-M."/>
        </authorList>
    </citation>
    <scope>NUCLEOTIDE SEQUENCE</scope>
    <source>
        <strain evidence="15">Adult_tree_wgs_1</strain>
        <tissue evidence="15">Leaves</tissue>
    </source>
</reference>
<keyword evidence="5" id="KW-0862">Zinc</keyword>
<dbReference type="SUPFAM" id="SSF57716">
    <property type="entry name" value="Glucocorticoid receptor-like (DNA-binding domain)"/>
    <property type="match status" value="2"/>
</dbReference>
<feature type="compositionally biased region" description="Low complexity" evidence="13">
    <location>
        <begin position="337"/>
        <end position="374"/>
    </location>
</feature>
<dbReference type="InterPro" id="IPR024867">
    <property type="entry name" value="NFRKB"/>
</dbReference>
<evidence type="ECO:0000256" key="3">
    <source>
        <dbReference type="ARBA" id="ARBA00022723"/>
    </source>
</evidence>
<dbReference type="Pfam" id="PF00320">
    <property type="entry name" value="GATA"/>
    <property type="match status" value="2"/>
</dbReference>
<dbReference type="GO" id="GO:0031011">
    <property type="term" value="C:Ino80 complex"/>
    <property type="evidence" value="ECO:0007669"/>
    <property type="project" value="InterPro"/>
</dbReference>
<keyword evidence="7" id="KW-0238">DNA-binding</keyword>
<dbReference type="CDD" id="cd00202">
    <property type="entry name" value="ZnF_GATA"/>
    <property type="match status" value="2"/>
</dbReference>
<feature type="compositionally biased region" description="Polar residues" evidence="13">
    <location>
        <begin position="386"/>
        <end position="398"/>
    </location>
</feature>
<feature type="region of interest" description="Disordered" evidence="13">
    <location>
        <begin position="152"/>
        <end position="175"/>
    </location>
</feature>
<feature type="region of interest" description="Disordered" evidence="13">
    <location>
        <begin position="105"/>
        <end position="124"/>
    </location>
</feature>
<dbReference type="OrthoDB" id="70874at2759"/>
<dbReference type="AlphaFoldDB" id="A0A834HRG0"/>
<keyword evidence="8" id="KW-0010">Activator</keyword>
<evidence type="ECO:0000256" key="7">
    <source>
        <dbReference type="ARBA" id="ARBA00023125"/>
    </source>
</evidence>
<proteinExistence type="inferred from homology"/>
<comment type="similarity">
    <text evidence="2">Belongs to the type IV zinc-finger family. Class A subfamily.</text>
</comment>
<comment type="function">
    <text evidence="11">Transcriptional activator that specifically binds 5'-GATA-3' or 5'-GAT-3' motifs within gene promoters. May be involved in the regulation of some light-responsive genes.</text>
</comment>
<dbReference type="InterPro" id="IPR013088">
    <property type="entry name" value="Znf_NHR/GATA"/>
</dbReference>
<feature type="compositionally biased region" description="Polar residues" evidence="13">
    <location>
        <begin position="160"/>
        <end position="169"/>
    </location>
</feature>
<dbReference type="InterPro" id="IPR000679">
    <property type="entry name" value="Znf_GATA"/>
</dbReference>
<dbReference type="PANTHER" id="PTHR13052:SF0">
    <property type="entry name" value="DNA-BINDING PROTEIN-LIKE"/>
    <property type="match status" value="1"/>
</dbReference>
<dbReference type="SMART" id="SM00401">
    <property type="entry name" value="ZnF_GATA"/>
    <property type="match status" value="2"/>
</dbReference>
<evidence type="ECO:0000256" key="4">
    <source>
        <dbReference type="ARBA" id="ARBA00022771"/>
    </source>
</evidence>
<evidence type="ECO:0000313" key="16">
    <source>
        <dbReference type="Proteomes" id="UP000626092"/>
    </source>
</evidence>
<feature type="domain" description="GATA-type" evidence="14">
    <location>
        <begin position="200"/>
        <end position="235"/>
    </location>
</feature>
<dbReference type="GO" id="GO:0043565">
    <property type="term" value="F:sequence-specific DNA binding"/>
    <property type="evidence" value="ECO:0007669"/>
    <property type="project" value="InterPro"/>
</dbReference>
<evidence type="ECO:0000256" key="10">
    <source>
        <dbReference type="ARBA" id="ARBA00023242"/>
    </source>
</evidence>
<comment type="caution">
    <text evidence="15">The sequence shown here is derived from an EMBL/GenBank/DDBJ whole genome shotgun (WGS) entry which is preliminary data.</text>
</comment>
<evidence type="ECO:0000256" key="9">
    <source>
        <dbReference type="ARBA" id="ARBA00023163"/>
    </source>
</evidence>
<accession>A0A834HRG0</accession>
<feature type="domain" description="GATA-type" evidence="14">
    <location>
        <begin position="417"/>
        <end position="452"/>
    </location>
</feature>
<feature type="compositionally biased region" description="Low complexity" evidence="13">
    <location>
        <begin position="311"/>
        <end position="320"/>
    </location>
</feature>
<keyword evidence="6" id="KW-0805">Transcription regulation</keyword>
<dbReference type="InterPro" id="IPR057748">
    <property type="entry name" value="NFRKB_WH_2"/>
</dbReference>